<organism evidence="1 2">
    <name type="scientific">Streptomyces mexicanus</name>
    <dbReference type="NCBI Taxonomy" id="178566"/>
    <lineage>
        <taxon>Bacteria</taxon>
        <taxon>Bacillati</taxon>
        <taxon>Actinomycetota</taxon>
        <taxon>Actinomycetes</taxon>
        <taxon>Kitasatosporales</taxon>
        <taxon>Streptomycetaceae</taxon>
        <taxon>Streptomyces</taxon>
    </lineage>
</organism>
<accession>A0A7X1LUP4</accession>
<dbReference type="InterPro" id="IPR046105">
    <property type="entry name" value="DUF6042"/>
</dbReference>
<keyword evidence="2" id="KW-1185">Reference proteome</keyword>
<proteinExistence type="predicted"/>
<dbReference type="RefSeq" id="WP_159674856.1">
    <property type="nucleotide sequence ID" value="NZ_JACMHY010000013.1"/>
</dbReference>
<protein>
    <submittedName>
        <fullName evidence="1">Uncharacterized protein</fullName>
    </submittedName>
</protein>
<gene>
    <name evidence="1" type="ORF">H1R13_27715</name>
</gene>
<sequence length="267" mass="30085">MTTVPLTNWSHEQQELHLRSVVRGGWLRIPPNMTGLLLIGLGCEGRPLTREEARTIVRTWANPRGDWQASCWDQEDKLERDEDDLADLRKQQADAARYAAHYGLPPLRTFTDLLGLLIAAGVVHEIRDARGVPRLHPAFPLPGPHEVFPLDEEELAVQKSLRRDAAYGSDSYRIIDLFAPTGERRNEIITSLDRLARTIEGHSHDAREAVQLLLEAGDFSATEDISCVASHKVFRLHCDWRKFDAQRIGIGRDDQGRIEVTLPANPA</sequence>
<evidence type="ECO:0000313" key="1">
    <source>
        <dbReference type="EMBL" id="MBC2868616.1"/>
    </source>
</evidence>
<dbReference type="Proteomes" id="UP000517694">
    <property type="component" value="Unassembled WGS sequence"/>
</dbReference>
<dbReference type="AlphaFoldDB" id="A0A7X1LUP4"/>
<reference evidence="1 2" key="1">
    <citation type="submission" date="2020-08" db="EMBL/GenBank/DDBJ databases">
        <title>Whole-Genome Sequence of French Clinical Streptomyces mexicanus Strain Q0842.</title>
        <authorList>
            <person name="Boxberger M."/>
            <person name="La Scola B."/>
        </authorList>
    </citation>
    <scope>NUCLEOTIDE SEQUENCE [LARGE SCALE GENOMIC DNA]</scope>
    <source>
        <strain evidence="1 2">Marseille-Q0842</strain>
    </source>
</reference>
<comment type="caution">
    <text evidence="1">The sequence shown here is derived from an EMBL/GenBank/DDBJ whole genome shotgun (WGS) entry which is preliminary data.</text>
</comment>
<name>A0A7X1LUP4_9ACTN</name>
<evidence type="ECO:0000313" key="2">
    <source>
        <dbReference type="Proteomes" id="UP000517694"/>
    </source>
</evidence>
<dbReference type="EMBL" id="JACMHY010000013">
    <property type="protein sequence ID" value="MBC2868616.1"/>
    <property type="molecule type" value="Genomic_DNA"/>
</dbReference>
<dbReference type="OrthoDB" id="4196780at2"/>
<dbReference type="Pfam" id="PF19508">
    <property type="entry name" value="DUF6042"/>
    <property type="match status" value="1"/>
</dbReference>